<dbReference type="PANTHER" id="PTHR48021:SF25">
    <property type="entry name" value="SUGAR TRANSPORTER ERD6-LIKE 5"/>
    <property type="match status" value="1"/>
</dbReference>
<evidence type="ECO:0000256" key="1">
    <source>
        <dbReference type="ARBA" id="ARBA00010992"/>
    </source>
</evidence>
<dbReference type="PANTHER" id="PTHR48021">
    <property type="match status" value="1"/>
</dbReference>
<feature type="compositionally biased region" description="Polar residues" evidence="3">
    <location>
        <begin position="33"/>
        <end position="47"/>
    </location>
</feature>
<gene>
    <name evidence="5" type="ORF">FEM48_Zijuj02G0151600</name>
</gene>
<comment type="similarity">
    <text evidence="1">Belongs to the major facilitator superfamily. Sugar transporter (TC 2.A.1.1) family.</text>
</comment>
<reference evidence="5" key="1">
    <citation type="journal article" date="2021" name="Front. Plant Sci.">
        <title>Chromosome-Scale Genome Assembly for Chinese Sour Jujube and Insights Into Its Genome Evolution and Domestication Signature.</title>
        <authorList>
            <person name="Shen L.-Y."/>
            <person name="Luo H."/>
            <person name="Wang X.-L."/>
            <person name="Wang X.-M."/>
            <person name="Qiu X.-J."/>
            <person name="Liu H."/>
            <person name="Zhou S.-S."/>
            <person name="Jia K.-H."/>
            <person name="Nie S."/>
            <person name="Bao Y.-T."/>
            <person name="Zhang R.-G."/>
            <person name="Yun Q.-Z."/>
            <person name="Chai Y.-H."/>
            <person name="Lu J.-Y."/>
            <person name="Li Y."/>
            <person name="Zhao S.-W."/>
            <person name="Mao J.-F."/>
            <person name="Jia S.-G."/>
            <person name="Mao Y.-M."/>
        </authorList>
    </citation>
    <scope>NUCLEOTIDE SEQUENCE</scope>
    <source>
        <strain evidence="5">AT0</strain>
        <tissue evidence="5">Leaf</tissue>
    </source>
</reference>
<dbReference type="EMBL" id="JAEACU010000002">
    <property type="protein sequence ID" value="KAH7543139.1"/>
    <property type="molecule type" value="Genomic_DNA"/>
</dbReference>
<feature type="region of interest" description="Disordered" evidence="3">
    <location>
        <begin position="1"/>
        <end position="47"/>
    </location>
</feature>
<evidence type="ECO:0008006" key="7">
    <source>
        <dbReference type="Google" id="ProtNLM"/>
    </source>
</evidence>
<evidence type="ECO:0000256" key="4">
    <source>
        <dbReference type="SAM" id="Phobius"/>
    </source>
</evidence>
<proteinExistence type="inferred from homology"/>
<keyword evidence="4" id="KW-1133">Transmembrane helix</keyword>
<dbReference type="AlphaFoldDB" id="A0A978VWE4"/>
<dbReference type="SUPFAM" id="SSF103473">
    <property type="entry name" value="MFS general substrate transporter"/>
    <property type="match status" value="1"/>
</dbReference>
<evidence type="ECO:0000313" key="5">
    <source>
        <dbReference type="EMBL" id="KAH7543139.1"/>
    </source>
</evidence>
<keyword evidence="4" id="KW-0472">Membrane</keyword>
<evidence type="ECO:0000256" key="3">
    <source>
        <dbReference type="SAM" id="MobiDB-lite"/>
    </source>
</evidence>
<keyword evidence="2" id="KW-0813">Transport</keyword>
<feature type="transmembrane region" description="Helical" evidence="4">
    <location>
        <begin position="52"/>
        <end position="71"/>
    </location>
</feature>
<keyword evidence="4" id="KW-0812">Transmembrane</keyword>
<feature type="transmembrane region" description="Helical" evidence="4">
    <location>
        <begin position="112"/>
        <end position="133"/>
    </location>
</feature>
<sequence>MGRESIEKGGGLLNDPLLPVKRSDGSSGAVECSISSRDSAGTNENRSSFSSATTMVVVTSLVAVCGSYVFGLSSSRIDPLLDIEGPVYDIDLQIRYSSPAQSGISADLGLTVAGYSLFGSILTIGAMIGAIASGKIADYLGRRCVNNGHFRDNLYLRMACHSFLKGFLVAEPWKTSGRMWDGASYVVSYPNISIYFQLLVMCQMEIFVFQLPIMYLNIAEITPKNLRGGFTAAHQNLEENPTKASFEPNLLGLDRTGLKELLK</sequence>
<accession>A0A978VWE4</accession>
<keyword evidence="2" id="KW-0762">Sugar transport</keyword>
<comment type="caution">
    <text evidence="5">The sequence shown here is derived from an EMBL/GenBank/DDBJ whole genome shotgun (WGS) entry which is preliminary data.</text>
</comment>
<dbReference type="GO" id="GO:0022857">
    <property type="term" value="F:transmembrane transporter activity"/>
    <property type="evidence" value="ECO:0007669"/>
    <property type="project" value="TreeGrafter"/>
</dbReference>
<name>A0A978VWE4_ZIZJJ</name>
<evidence type="ECO:0000313" key="6">
    <source>
        <dbReference type="Proteomes" id="UP000813462"/>
    </source>
</evidence>
<dbReference type="Proteomes" id="UP000813462">
    <property type="component" value="Unassembled WGS sequence"/>
</dbReference>
<dbReference type="InterPro" id="IPR050549">
    <property type="entry name" value="MFS_Trehalose_Transporter"/>
</dbReference>
<evidence type="ECO:0000256" key="2">
    <source>
        <dbReference type="ARBA" id="ARBA00022597"/>
    </source>
</evidence>
<organism evidence="5 6">
    <name type="scientific">Ziziphus jujuba var. spinosa</name>
    <dbReference type="NCBI Taxonomy" id="714518"/>
    <lineage>
        <taxon>Eukaryota</taxon>
        <taxon>Viridiplantae</taxon>
        <taxon>Streptophyta</taxon>
        <taxon>Embryophyta</taxon>
        <taxon>Tracheophyta</taxon>
        <taxon>Spermatophyta</taxon>
        <taxon>Magnoliopsida</taxon>
        <taxon>eudicotyledons</taxon>
        <taxon>Gunneridae</taxon>
        <taxon>Pentapetalae</taxon>
        <taxon>rosids</taxon>
        <taxon>fabids</taxon>
        <taxon>Rosales</taxon>
        <taxon>Rhamnaceae</taxon>
        <taxon>Paliureae</taxon>
        <taxon>Ziziphus</taxon>
    </lineage>
</organism>
<dbReference type="InterPro" id="IPR036259">
    <property type="entry name" value="MFS_trans_sf"/>
</dbReference>
<dbReference type="GO" id="GO:0016020">
    <property type="term" value="C:membrane"/>
    <property type="evidence" value="ECO:0007669"/>
    <property type="project" value="TreeGrafter"/>
</dbReference>
<dbReference type="Gene3D" id="1.20.1250.20">
    <property type="entry name" value="MFS general substrate transporter like domains"/>
    <property type="match status" value="1"/>
</dbReference>
<protein>
    <recommendedName>
        <fullName evidence="7">Major facilitator superfamily (MFS) profile domain-containing protein</fullName>
    </recommendedName>
</protein>